<dbReference type="PANTHER" id="PTHR10219:SF25">
    <property type="entry name" value="PLECKSTRIN HOMOLOGY DOMAIN-CONTAINING FAMILY A MEMBER 8"/>
    <property type="match status" value="1"/>
</dbReference>
<feature type="domain" description="Glycolipid transfer protein" evidence="2">
    <location>
        <begin position="22"/>
        <end position="160"/>
    </location>
</feature>
<sequence>MSTWFDQQKRQWPEVPITEQGVSTTEFLEAATALVKLFDLLGSSAFAIVQNDMTGNINKIKARQQSHPAQCASLEQLVKGEVTEKKRTATEGLLWLLRGLAFTALALRRSLDNPSEELAVSFTQAYGDTLKKHHSFVVKPLFTLAMKACPYRKDFYAKLGADQAKVTSQLEANTAALQKIVKQLEVFYETGKYGKGF</sequence>
<dbReference type="InterPro" id="IPR014830">
    <property type="entry name" value="Glycolipid_transfer_prot_dom"/>
</dbReference>
<dbReference type="Pfam" id="PF08718">
    <property type="entry name" value="GLTP"/>
    <property type="match status" value="1"/>
</dbReference>
<keyword evidence="1" id="KW-0813">Transport</keyword>
<dbReference type="InterPro" id="IPR036497">
    <property type="entry name" value="GLTP_sf"/>
</dbReference>
<evidence type="ECO:0000259" key="2">
    <source>
        <dbReference type="Pfam" id="PF08718"/>
    </source>
</evidence>
<organism evidence="3 4">
    <name type="scientific">Protomyces lactucae-debilis</name>
    <dbReference type="NCBI Taxonomy" id="2754530"/>
    <lineage>
        <taxon>Eukaryota</taxon>
        <taxon>Fungi</taxon>
        <taxon>Dikarya</taxon>
        <taxon>Ascomycota</taxon>
        <taxon>Taphrinomycotina</taxon>
        <taxon>Taphrinomycetes</taxon>
        <taxon>Taphrinales</taxon>
        <taxon>Protomycetaceae</taxon>
        <taxon>Protomyces</taxon>
    </lineage>
</organism>
<dbReference type="FunFam" id="1.10.3520.10:FF:000001">
    <property type="entry name" value="Pleckstrin domain-containing family A member 8"/>
    <property type="match status" value="1"/>
</dbReference>
<gene>
    <name evidence="3" type="ORF">BCR37DRAFT_391066</name>
</gene>
<dbReference type="OMA" id="EMHGAEW"/>
<dbReference type="GO" id="GO:0005829">
    <property type="term" value="C:cytosol"/>
    <property type="evidence" value="ECO:0007669"/>
    <property type="project" value="TreeGrafter"/>
</dbReference>
<dbReference type="EMBL" id="MCFI01000003">
    <property type="protein sequence ID" value="ORY86270.1"/>
    <property type="molecule type" value="Genomic_DNA"/>
</dbReference>
<dbReference type="Proteomes" id="UP000193685">
    <property type="component" value="Unassembled WGS sequence"/>
</dbReference>
<evidence type="ECO:0000256" key="1">
    <source>
        <dbReference type="ARBA" id="ARBA00022448"/>
    </source>
</evidence>
<keyword evidence="4" id="KW-1185">Reference proteome</keyword>
<accession>A0A1Y2FQK8</accession>
<protein>
    <submittedName>
        <fullName evidence="3">Glycolipid transfer protein domain-containing protein</fullName>
    </submittedName>
</protein>
<dbReference type="RefSeq" id="XP_040727452.1">
    <property type="nucleotide sequence ID" value="XM_040870952.1"/>
</dbReference>
<dbReference type="GeneID" id="63787551"/>
<reference evidence="3 4" key="1">
    <citation type="submission" date="2016-07" db="EMBL/GenBank/DDBJ databases">
        <title>Pervasive Adenine N6-methylation of Active Genes in Fungi.</title>
        <authorList>
            <consortium name="DOE Joint Genome Institute"/>
            <person name="Mondo S.J."/>
            <person name="Dannebaum R.O."/>
            <person name="Kuo R.C."/>
            <person name="Labutti K."/>
            <person name="Haridas S."/>
            <person name="Kuo A."/>
            <person name="Salamov A."/>
            <person name="Ahrendt S.R."/>
            <person name="Lipzen A."/>
            <person name="Sullivan W."/>
            <person name="Andreopoulos W.B."/>
            <person name="Clum A."/>
            <person name="Lindquist E."/>
            <person name="Daum C."/>
            <person name="Ramamoorthy G.K."/>
            <person name="Gryganskyi A."/>
            <person name="Culley D."/>
            <person name="Magnuson J.K."/>
            <person name="James T.Y."/>
            <person name="O'Malley M.A."/>
            <person name="Stajich J.E."/>
            <person name="Spatafora J.W."/>
            <person name="Visel A."/>
            <person name="Grigoriev I.V."/>
        </authorList>
    </citation>
    <scope>NUCLEOTIDE SEQUENCE [LARGE SCALE GENOMIC DNA]</scope>
    <source>
        <strain evidence="3 4">12-1054</strain>
    </source>
</reference>
<proteinExistence type="predicted"/>
<dbReference type="PANTHER" id="PTHR10219">
    <property type="entry name" value="GLYCOLIPID TRANSFER PROTEIN-RELATED"/>
    <property type="match status" value="1"/>
</dbReference>
<dbReference type="OrthoDB" id="205255at2759"/>
<dbReference type="GO" id="GO:0016020">
    <property type="term" value="C:membrane"/>
    <property type="evidence" value="ECO:0007669"/>
    <property type="project" value="TreeGrafter"/>
</dbReference>
<evidence type="ECO:0000313" key="3">
    <source>
        <dbReference type="EMBL" id="ORY86270.1"/>
    </source>
</evidence>
<dbReference type="Gene3D" id="1.10.3520.10">
    <property type="entry name" value="Glycolipid transfer protein"/>
    <property type="match status" value="1"/>
</dbReference>
<dbReference type="GO" id="GO:1902388">
    <property type="term" value="F:ceramide 1-phosphate transfer activity"/>
    <property type="evidence" value="ECO:0007669"/>
    <property type="project" value="TreeGrafter"/>
</dbReference>
<name>A0A1Y2FQK8_PROLT</name>
<dbReference type="GO" id="GO:1902387">
    <property type="term" value="F:ceramide 1-phosphate binding"/>
    <property type="evidence" value="ECO:0007669"/>
    <property type="project" value="TreeGrafter"/>
</dbReference>
<dbReference type="SUPFAM" id="SSF110004">
    <property type="entry name" value="Glycolipid transfer protein, GLTP"/>
    <property type="match status" value="1"/>
</dbReference>
<comment type="caution">
    <text evidence="3">The sequence shown here is derived from an EMBL/GenBank/DDBJ whole genome shotgun (WGS) entry which is preliminary data.</text>
</comment>
<evidence type="ECO:0000313" key="4">
    <source>
        <dbReference type="Proteomes" id="UP000193685"/>
    </source>
</evidence>
<dbReference type="AlphaFoldDB" id="A0A1Y2FQK8"/>
<dbReference type="STRING" id="56484.A0A1Y2FQK8"/>